<feature type="transmembrane region" description="Helical" evidence="7">
    <location>
        <begin position="320"/>
        <end position="346"/>
    </location>
</feature>
<keyword evidence="4 7" id="KW-1133">Transmembrane helix</keyword>
<evidence type="ECO:0000313" key="8">
    <source>
        <dbReference type="EMBL" id="MBW4667944.1"/>
    </source>
</evidence>
<feature type="transmembrane region" description="Helical" evidence="7">
    <location>
        <begin position="207"/>
        <end position="224"/>
    </location>
</feature>
<protein>
    <submittedName>
        <fullName evidence="8">Na/Pi symporter</fullName>
    </submittedName>
</protein>
<evidence type="ECO:0000313" key="9">
    <source>
        <dbReference type="Proteomes" id="UP000729701"/>
    </source>
</evidence>
<evidence type="ECO:0000256" key="4">
    <source>
        <dbReference type="ARBA" id="ARBA00022989"/>
    </source>
</evidence>
<feature type="transmembrane region" description="Helical" evidence="7">
    <location>
        <begin position="180"/>
        <end position="201"/>
    </location>
</feature>
<evidence type="ECO:0000256" key="3">
    <source>
        <dbReference type="ARBA" id="ARBA00022692"/>
    </source>
</evidence>
<evidence type="ECO:0000256" key="2">
    <source>
        <dbReference type="ARBA" id="ARBA00022475"/>
    </source>
</evidence>
<keyword evidence="2" id="KW-1003">Cell membrane</keyword>
<feature type="compositionally biased region" description="Polar residues" evidence="6">
    <location>
        <begin position="54"/>
        <end position="67"/>
    </location>
</feature>
<evidence type="ECO:0000256" key="6">
    <source>
        <dbReference type="SAM" id="MobiDB-lite"/>
    </source>
</evidence>
<dbReference type="NCBIfam" id="NF037997">
    <property type="entry name" value="Na_Pi_symport"/>
    <property type="match status" value="1"/>
</dbReference>
<dbReference type="InterPro" id="IPR003841">
    <property type="entry name" value="Na/Pi_transpt"/>
</dbReference>
<dbReference type="GO" id="GO:0044341">
    <property type="term" value="P:sodium-dependent phosphate transport"/>
    <property type="evidence" value="ECO:0007669"/>
    <property type="project" value="InterPro"/>
</dbReference>
<gene>
    <name evidence="8" type="ORF">KME60_11065</name>
</gene>
<evidence type="ECO:0000256" key="1">
    <source>
        <dbReference type="ARBA" id="ARBA00004651"/>
    </source>
</evidence>
<name>A0A951QKC8_9CYAN</name>
<feature type="transmembrane region" description="Helical" evidence="7">
    <location>
        <begin position="80"/>
        <end position="99"/>
    </location>
</feature>
<comment type="subcellular location">
    <subcellularLocation>
        <location evidence="1">Cell membrane</location>
        <topology evidence="1">Multi-pass membrane protein</topology>
    </subcellularLocation>
</comment>
<feature type="transmembrane region" description="Helical" evidence="7">
    <location>
        <begin position="284"/>
        <end position="308"/>
    </location>
</feature>
<accession>A0A951QKC8</accession>
<reference evidence="8" key="1">
    <citation type="submission" date="2021-05" db="EMBL/GenBank/DDBJ databases">
        <authorList>
            <person name="Pietrasiak N."/>
            <person name="Ward R."/>
            <person name="Stajich J.E."/>
            <person name="Kurbessoian T."/>
        </authorList>
    </citation>
    <scope>NUCLEOTIDE SEQUENCE</scope>
    <source>
        <strain evidence="8">GSE-NOS-MK-12-04C</strain>
    </source>
</reference>
<dbReference type="AlphaFoldDB" id="A0A951QKC8"/>
<feature type="region of interest" description="Disordered" evidence="6">
    <location>
        <begin position="54"/>
        <end position="73"/>
    </location>
</feature>
<organism evidence="8 9">
    <name type="scientific">Cyanomargarita calcarea GSE-NOS-MK-12-04C</name>
    <dbReference type="NCBI Taxonomy" id="2839659"/>
    <lineage>
        <taxon>Bacteria</taxon>
        <taxon>Bacillati</taxon>
        <taxon>Cyanobacteriota</taxon>
        <taxon>Cyanophyceae</taxon>
        <taxon>Nostocales</taxon>
        <taxon>Cyanomargaritaceae</taxon>
        <taxon>Cyanomargarita</taxon>
    </lineage>
</organism>
<proteinExistence type="predicted"/>
<sequence>MLFSKKSNKRILKWIALSILVSALVVQPTIFDNNFSWIHRPAFQLQVNAQNFTPNTTEQKNNQQPQKAESKKEENGKLDIFKIVMGAIAGLVLFLYGVTRMAEGLEALAGDRAKAWISKFTTNRYAGVATGAAATTVLDSSSVTIIIVIAMVSAGLLTFVESLGVVLGSNIGTTIGAQLVAFKINEYAPIALLIAFLLLMFGKTDRLKHIGLIILGFGLLFFGLDQIENAMKPFENYQPFINLMERLGNNKLLGALVGAMFTILVQSSSATVAIVVTLASQGLITLPAGIALMLGAEVGTCADTLVATIGRERPAVRTGIFHLVFNVTTAAVGILFAAQLVGLAQWLSSLLGAQNDVAREIANAQLIFNVFGVVLVIGFLPLIARLLERVIPDGKNQEQQKQAKSA</sequence>
<dbReference type="PANTHER" id="PTHR10010:SF46">
    <property type="entry name" value="SODIUM-DEPENDENT PHOSPHATE TRANSPORT PROTEIN 2B"/>
    <property type="match status" value="1"/>
</dbReference>
<evidence type="ECO:0000256" key="5">
    <source>
        <dbReference type="ARBA" id="ARBA00023136"/>
    </source>
</evidence>
<reference evidence="8" key="2">
    <citation type="journal article" date="2022" name="Microbiol. Resour. Announc.">
        <title>Metagenome Sequencing to Explore Phylogenomics of Terrestrial Cyanobacteria.</title>
        <authorList>
            <person name="Ward R.D."/>
            <person name="Stajich J.E."/>
            <person name="Johansen J.R."/>
            <person name="Huntemann M."/>
            <person name="Clum A."/>
            <person name="Foster B."/>
            <person name="Foster B."/>
            <person name="Roux S."/>
            <person name="Palaniappan K."/>
            <person name="Varghese N."/>
            <person name="Mukherjee S."/>
            <person name="Reddy T.B.K."/>
            <person name="Daum C."/>
            <person name="Copeland A."/>
            <person name="Chen I.A."/>
            <person name="Ivanova N.N."/>
            <person name="Kyrpides N.C."/>
            <person name="Shapiro N."/>
            <person name="Eloe-Fadrosh E.A."/>
            <person name="Pietrasiak N."/>
        </authorList>
    </citation>
    <scope>NUCLEOTIDE SEQUENCE</scope>
    <source>
        <strain evidence="8">GSE-NOS-MK-12-04C</strain>
    </source>
</reference>
<feature type="transmembrane region" description="Helical" evidence="7">
    <location>
        <begin position="252"/>
        <end position="278"/>
    </location>
</feature>
<keyword evidence="5 7" id="KW-0472">Membrane</keyword>
<keyword evidence="3 7" id="KW-0812">Transmembrane</keyword>
<evidence type="ECO:0000256" key="7">
    <source>
        <dbReference type="SAM" id="Phobius"/>
    </source>
</evidence>
<dbReference type="GO" id="GO:0005886">
    <property type="term" value="C:plasma membrane"/>
    <property type="evidence" value="ECO:0007669"/>
    <property type="project" value="UniProtKB-SubCell"/>
</dbReference>
<dbReference type="GO" id="GO:0005436">
    <property type="term" value="F:sodium:phosphate symporter activity"/>
    <property type="evidence" value="ECO:0007669"/>
    <property type="project" value="InterPro"/>
</dbReference>
<feature type="transmembrane region" description="Helical" evidence="7">
    <location>
        <begin position="144"/>
        <end position="168"/>
    </location>
</feature>
<comment type="caution">
    <text evidence="8">The sequence shown here is derived from an EMBL/GenBank/DDBJ whole genome shotgun (WGS) entry which is preliminary data.</text>
</comment>
<dbReference type="EMBL" id="JAHHGZ010000010">
    <property type="protein sequence ID" value="MBW4667944.1"/>
    <property type="molecule type" value="Genomic_DNA"/>
</dbReference>
<dbReference type="Proteomes" id="UP000729701">
    <property type="component" value="Unassembled WGS sequence"/>
</dbReference>
<dbReference type="PANTHER" id="PTHR10010">
    <property type="entry name" value="SOLUTE CARRIER FAMILY 34 SODIUM PHOSPHATE , MEMBER 2-RELATED"/>
    <property type="match status" value="1"/>
</dbReference>
<feature type="transmembrane region" description="Helical" evidence="7">
    <location>
        <begin position="366"/>
        <end position="387"/>
    </location>
</feature>
<dbReference type="Pfam" id="PF02690">
    <property type="entry name" value="Na_Pi_cotrans"/>
    <property type="match status" value="2"/>
</dbReference>